<evidence type="ECO:0000256" key="1">
    <source>
        <dbReference type="ARBA" id="ARBA00006598"/>
    </source>
</evidence>
<evidence type="ECO:0000256" key="3">
    <source>
        <dbReference type="ARBA" id="ARBA00023274"/>
    </source>
</evidence>
<dbReference type="InterPro" id="IPR037229">
    <property type="entry name" value="Ribosomal_bL35_sf"/>
</dbReference>
<dbReference type="PROSITE" id="PS00936">
    <property type="entry name" value="RIBOSOMAL_L35"/>
    <property type="match status" value="1"/>
</dbReference>
<dbReference type="InterPro" id="IPR018265">
    <property type="entry name" value="Ribosomal_bL35_CS"/>
</dbReference>
<geneLocation type="plastid" evidence="5"/>
<dbReference type="GO" id="GO:0015934">
    <property type="term" value="C:large ribosomal subunit"/>
    <property type="evidence" value="ECO:0007669"/>
    <property type="project" value="TreeGrafter"/>
</dbReference>
<sequence length="65" mass="7608">MYKLKTRKAAAKRYKAVGNKKISRRKAFRSHLLQKKSTDRKRQLSQVVIASPGDTKKIYLMLPYL</sequence>
<dbReference type="EMBL" id="KM198929">
    <property type="protein sequence ID" value="AIU44647.1"/>
    <property type="molecule type" value="Genomic_DNA"/>
</dbReference>
<dbReference type="GO" id="GO:0003735">
    <property type="term" value="F:structural constituent of ribosome"/>
    <property type="evidence" value="ECO:0007669"/>
    <property type="project" value="InterPro"/>
</dbReference>
<dbReference type="PANTHER" id="PTHR33343:SF1">
    <property type="entry name" value="LARGE RIBOSOMAL SUBUNIT PROTEIN BL35M"/>
    <property type="match status" value="1"/>
</dbReference>
<accession>A0A097PBK3</accession>
<dbReference type="FunFam" id="4.10.410.60:FF:000001">
    <property type="entry name" value="50S ribosomal protein L35"/>
    <property type="match status" value="1"/>
</dbReference>
<dbReference type="PANTHER" id="PTHR33343">
    <property type="entry name" value="54S RIBOSOMAL PROTEIN BL35M"/>
    <property type="match status" value="1"/>
</dbReference>
<protein>
    <recommendedName>
        <fullName evidence="4">50S ribosomal protein L35</fullName>
    </recommendedName>
</protein>
<dbReference type="GO" id="GO:0006412">
    <property type="term" value="P:translation"/>
    <property type="evidence" value="ECO:0007669"/>
    <property type="project" value="InterPro"/>
</dbReference>
<evidence type="ECO:0000256" key="2">
    <source>
        <dbReference type="ARBA" id="ARBA00022980"/>
    </source>
</evidence>
<dbReference type="InterPro" id="IPR021137">
    <property type="entry name" value="Ribosomal_bL35-like"/>
</dbReference>
<dbReference type="InterPro" id="IPR001706">
    <property type="entry name" value="Ribosomal_bL35"/>
</dbReference>
<gene>
    <name evidence="5" type="primary">rpl35</name>
</gene>
<evidence type="ECO:0000256" key="4">
    <source>
        <dbReference type="RuleBase" id="RU000568"/>
    </source>
</evidence>
<reference evidence="5" key="2">
    <citation type="submission" date="2014-07" db="EMBL/GenBank/DDBJ databases">
        <authorList>
            <person name="David S.R."/>
            <person name="Jackson C.J."/>
            <person name="Adrian R.-P."/>
        </authorList>
    </citation>
    <scope>NUCLEOTIDE SEQUENCE</scope>
    <source>
        <strain evidence="5">NIES-763</strain>
    </source>
</reference>
<organism evidence="5">
    <name type="scientific">Cyanophora paradoxa</name>
    <dbReference type="NCBI Taxonomy" id="2762"/>
    <lineage>
        <taxon>Eukaryota</taxon>
        <taxon>Glaucocystophyceae</taxon>
        <taxon>Cyanophorales</taxon>
        <taxon>Cyanophoraceae</taxon>
        <taxon>Cyanophora</taxon>
    </lineage>
</organism>
<dbReference type="HAMAP" id="MF_00514">
    <property type="entry name" value="Ribosomal_bL35"/>
    <property type="match status" value="1"/>
</dbReference>
<dbReference type="Pfam" id="PF01632">
    <property type="entry name" value="Ribosomal_L35p"/>
    <property type="match status" value="1"/>
</dbReference>
<name>A0A097PBK3_CYAPA</name>
<dbReference type="AlphaFoldDB" id="A0A097PBK3"/>
<keyword evidence="3 4" id="KW-0687">Ribonucleoprotein</keyword>
<proteinExistence type="inferred from homology"/>
<keyword evidence="5" id="KW-0934">Plastid</keyword>
<dbReference type="Gene3D" id="4.10.410.60">
    <property type="match status" value="1"/>
</dbReference>
<dbReference type="NCBIfam" id="TIGR00001">
    <property type="entry name" value="rpmI_bact"/>
    <property type="match status" value="1"/>
</dbReference>
<evidence type="ECO:0000313" key="5">
    <source>
        <dbReference type="EMBL" id="AIU44647.1"/>
    </source>
</evidence>
<keyword evidence="2 4" id="KW-0689">Ribosomal protein</keyword>
<reference evidence="5" key="1">
    <citation type="journal article" date="2014" name="Mol. Phylogenet. Evol.">
        <title>Nucleotide substitution analyses of the glaucophyte Cyanophora suggest an ancestrally lower mutation rate in plastid vs mitochondrial DNA for the Archaeplastida.</title>
        <authorList>
            <person name="Smith D.R."/>
            <person name="Jackson C.J."/>
            <person name="Reyes-Prieto A."/>
        </authorList>
    </citation>
    <scope>NUCLEOTIDE SEQUENCE</scope>
    <source>
        <strain evidence="5">NIES-763</strain>
    </source>
</reference>
<comment type="similarity">
    <text evidence="1 4">Belongs to the bacterial ribosomal protein bL35 family.</text>
</comment>
<dbReference type="PRINTS" id="PR00064">
    <property type="entry name" value="RIBOSOMALL35"/>
</dbReference>
<dbReference type="SUPFAM" id="SSF143034">
    <property type="entry name" value="L35p-like"/>
    <property type="match status" value="1"/>
</dbReference>